<feature type="compositionally biased region" description="Low complexity" evidence="1">
    <location>
        <begin position="102"/>
        <end position="115"/>
    </location>
</feature>
<dbReference type="Pfam" id="PF04910">
    <property type="entry name" value="Tcf25"/>
    <property type="match status" value="1"/>
</dbReference>
<dbReference type="STRING" id="703135.A0A2A9NDD9"/>
<proteinExistence type="predicted"/>
<dbReference type="PANTHER" id="PTHR22684:SF0">
    <property type="entry name" value="RIBOSOME QUALITY CONTROL COMPLEX SUBUNIT TCF25"/>
    <property type="match status" value="1"/>
</dbReference>
<dbReference type="InterPro" id="IPR006994">
    <property type="entry name" value="TCF25/Rqc1"/>
</dbReference>
<dbReference type="GO" id="GO:1990116">
    <property type="term" value="P:ribosome-associated ubiquitin-dependent protein catabolic process"/>
    <property type="evidence" value="ECO:0007669"/>
    <property type="project" value="TreeGrafter"/>
</dbReference>
<accession>A0A2A9NDD9</accession>
<keyword evidence="3" id="KW-1185">Reference proteome</keyword>
<evidence type="ECO:0000313" key="2">
    <source>
        <dbReference type="EMBL" id="PFH47324.1"/>
    </source>
</evidence>
<sequence>MPPKLSKRQQREIDELEALRINQLSGDEIHEPYYPKVTAAATFSQLFAAEESNEESDIEGDHDKHTTSSKSRKQKKRKKKTTSAVDTPPVPSHEFILPQPPSTSKSHAPKSSPSAKSERKALKKAKAKEKKSTMDELDQALAELSLKYPSSQQISMSAADSQAFSKFLAVSLAHLDSEAELRKFFGSKVIQANKTSSTSGGSGGRRRPPLPSGALRSNLTKPKPTWWAARQREGLSIRAYTDEEMRAKADRHHWDMVSDEKWWSVEYSKKYKSMTKAFIRTVMSGDPQGFWNMLGKLPWHADTLLQLAEIYRHREEWTQAVDFVDRALFTYERSFIGTFTLTSGQNRLDFDQVENRPFFLAIHRQITDLQRRGCVRTAFEFARLLYSLDPWSDPHGSLFHLDLLALKAGMGQWLLDLYDMFASRRRQRAQDKTDTRMDPSLLPGWAYSRALAMWISEDAIRDQEHKASSEALKEAILSFPAVVPLMADKIDASIPDSIRSHRDFRIETDGAYLSYEISMLHMQSHLYVQHTSGIWKESAHTEWFMSVLRSLSSSLPASLLVSSQRSGFLHLYSNSINLRYSAYRHLVVLESSYKRLFSFIPRDVMESRFLACDPLPPPSRVTEYDAQFFEGIEDAFELGFGGRRTRRQMEADQRRLAQLVRDDALLQQVQEMFDANPEIAERFPGGILQFAQIIDQLPEDVLEDMMAQIAAGGVGVGMEGGEQPMPGGFEGDVEGRGRDDEDINEEDEDDEDDEEISSALVRGLRNIIGRFWGAAAGVQSGGEESISDDDGADREMLDVD</sequence>
<dbReference type="OrthoDB" id="205993at2759"/>
<dbReference type="GO" id="GO:1990112">
    <property type="term" value="C:RQC complex"/>
    <property type="evidence" value="ECO:0007669"/>
    <property type="project" value="TreeGrafter"/>
</dbReference>
<gene>
    <name evidence="2" type="ORF">AMATHDRAFT_67935</name>
</gene>
<feature type="region of interest" description="Disordered" evidence="1">
    <location>
        <begin position="717"/>
        <end position="757"/>
    </location>
</feature>
<dbReference type="EMBL" id="KZ302119">
    <property type="protein sequence ID" value="PFH47324.1"/>
    <property type="molecule type" value="Genomic_DNA"/>
</dbReference>
<feature type="region of interest" description="Disordered" evidence="1">
    <location>
        <begin position="778"/>
        <end position="800"/>
    </location>
</feature>
<feature type="compositionally biased region" description="Basic residues" evidence="1">
    <location>
        <begin position="70"/>
        <end position="81"/>
    </location>
</feature>
<dbReference type="PANTHER" id="PTHR22684">
    <property type="entry name" value="NULP1-RELATED"/>
    <property type="match status" value="1"/>
</dbReference>
<protein>
    <recommendedName>
        <fullName evidence="4">DUF654-domain-containing protein</fullName>
    </recommendedName>
</protein>
<dbReference type="Proteomes" id="UP000242287">
    <property type="component" value="Unassembled WGS sequence"/>
</dbReference>
<reference evidence="2 3" key="1">
    <citation type="submission" date="2014-02" db="EMBL/GenBank/DDBJ databases">
        <title>Transposable element dynamics among asymbiotic and ectomycorrhizal Amanita fungi.</title>
        <authorList>
            <consortium name="DOE Joint Genome Institute"/>
            <person name="Hess J."/>
            <person name="Skrede I."/>
            <person name="Wolfe B."/>
            <person name="LaButti K."/>
            <person name="Ohm R.A."/>
            <person name="Grigoriev I.V."/>
            <person name="Pringle A."/>
        </authorList>
    </citation>
    <scope>NUCLEOTIDE SEQUENCE [LARGE SCALE GENOMIC DNA]</scope>
    <source>
        <strain evidence="2 3">SKay4041</strain>
    </source>
</reference>
<dbReference type="GO" id="GO:0072344">
    <property type="term" value="P:rescue of stalled ribosome"/>
    <property type="evidence" value="ECO:0007669"/>
    <property type="project" value="TreeGrafter"/>
</dbReference>
<evidence type="ECO:0008006" key="4">
    <source>
        <dbReference type="Google" id="ProtNLM"/>
    </source>
</evidence>
<feature type="compositionally biased region" description="Acidic residues" evidence="1">
    <location>
        <begin position="740"/>
        <end position="756"/>
    </location>
</feature>
<dbReference type="AlphaFoldDB" id="A0A2A9NDD9"/>
<evidence type="ECO:0000313" key="3">
    <source>
        <dbReference type="Proteomes" id="UP000242287"/>
    </source>
</evidence>
<feature type="region of interest" description="Disordered" evidence="1">
    <location>
        <begin position="193"/>
        <end position="220"/>
    </location>
</feature>
<name>A0A2A9NDD9_9AGAR</name>
<organism evidence="2 3">
    <name type="scientific">Amanita thiersii Skay4041</name>
    <dbReference type="NCBI Taxonomy" id="703135"/>
    <lineage>
        <taxon>Eukaryota</taxon>
        <taxon>Fungi</taxon>
        <taxon>Dikarya</taxon>
        <taxon>Basidiomycota</taxon>
        <taxon>Agaricomycotina</taxon>
        <taxon>Agaricomycetes</taxon>
        <taxon>Agaricomycetidae</taxon>
        <taxon>Agaricales</taxon>
        <taxon>Pluteineae</taxon>
        <taxon>Amanitaceae</taxon>
        <taxon>Amanita</taxon>
    </lineage>
</organism>
<evidence type="ECO:0000256" key="1">
    <source>
        <dbReference type="SAM" id="MobiDB-lite"/>
    </source>
</evidence>
<feature type="region of interest" description="Disordered" evidence="1">
    <location>
        <begin position="48"/>
        <end position="134"/>
    </location>
</feature>